<evidence type="ECO:0000256" key="1">
    <source>
        <dbReference type="ARBA" id="ARBA00004651"/>
    </source>
</evidence>
<feature type="transmembrane region" description="Helical" evidence="13">
    <location>
        <begin position="12"/>
        <end position="34"/>
    </location>
</feature>
<dbReference type="Gene3D" id="1.20.1730.10">
    <property type="entry name" value="Sodium/glucose cotransporter"/>
    <property type="match status" value="1"/>
</dbReference>
<feature type="transmembrane region" description="Helical" evidence="13">
    <location>
        <begin position="356"/>
        <end position="376"/>
    </location>
</feature>
<keyword evidence="5 13" id="KW-0812">Transmembrane</keyword>
<evidence type="ECO:0000256" key="13">
    <source>
        <dbReference type="SAM" id="Phobius"/>
    </source>
</evidence>
<evidence type="ECO:0000256" key="9">
    <source>
        <dbReference type="ARBA" id="ARBA00023065"/>
    </source>
</evidence>
<dbReference type="PANTHER" id="PTHR48086:SF3">
    <property type="entry name" value="SODIUM_PROLINE SYMPORTER"/>
    <property type="match status" value="1"/>
</dbReference>
<evidence type="ECO:0000256" key="2">
    <source>
        <dbReference type="ARBA" id="ARBA00006434"/>
    </source>
</evidence>
<keyword evidence="11" id="KW-0739">Sodium transport</keyword>
<name>A0A7J3I6K5_9CREN</name>
<dbReference type="PROSITE" id="PS50283">
    <property type="entry name" value="NA_SOLUT_SYMP_3"/>
    <property type="match status" value="1"/>
</dbReference>
<feature type="transmembrane region" description="Helical" evidence="13">
    <location>
        <begin position="257"/>
        <end position="285"/>
    </location>
</feature>
<keyword evidence="9" id="KW-0406">Ion transport</keyword>
<dbReference type="Pfam" id="PF00474">
    <property type="entry name" value="SSF"/>
    <property type="match status" value="1"/>
</dbReference>
<feature type="transmembrane region" description="Helical" evidence="13">
    <location>
        <begin position="479"/>
        <end position="500"/>
    </location>
</feature>
<organism evidence="14">
    <name type="scientific">Ignisphaera aggregans</name>
    <dbReference type="NCBI Taxonomy" id="334771"/>
    <lineage>
        <taxon>Archaea</taxon>
        <taxon>Thermoproteota</taxon>
        <taxon>Thermoprotei</taxon>
        <taxon>Desulfurococcales</taxon>
        <taxon>Desulfurococcaceae</taxon>
        <taxon>Ignisphaera</taxon>
    </lineage>
</organism>
<gene>
    <name evidence="14" type="ORF">ENT87_01845</name>
    <name evidence="15" type="ORF">ENU30_02540</name>
</gene>
<feature type="transmembrane region" description="Helical" evidence="13">
    <location>
        <begin position="170"/>
        <end position="188"/>
    </location>
</feature>
<dbReference type="AlphaFoldDB" id="A0A7J3I6K5"/>
<evidence type="ECO:0000313" key="15">
    <source>
        <dbReference type="EMBL" id="HGQ17848.1"/>
    </source>
</evidence>
<keyword evidence="8" id="KW-0915">Sodium</keyword>
<evidence type="ECO:0000256" key="12">
    <source>
        <dbReference type="RuleBase" id="RU362091"/>
    </source>
</evidence>
<dbReference type="GO" id="GO:0006814">
    <property type="term" value="P:sodium ion transport"/>
    <property type="evidence" value="ECO:0007669"/>
    <property type="project" value="UniProtKB-KW"/>
</dbReference>
<dbReference type="GO" id="GO:0015293">
    <property type="term" value="F:symporter activity"/>
    <property type="evidence" value="ECO:0007669"/>
    <property type="project" value="UniProtKB-KW"/>
</dbReference>
<evidence type="ECO:0000256" key="3">
    <source>
        <dbReference type="ARBA" id="ARBA00022448"/>
    </source>
</evidence>
<dbReference type="PROSITE" id="PS00457">
    <property type="entry name" value="NA_SOLUT_SYMP_2"/>
    <property type="match status" value="1"/>
</dbReference>
<feature type="transmembrane region" description="Helical" evidence="13">
    <location>
        <begin position="195"/>
        <end position="214"/>
    </location>
</feature>
<keyword evidence="3" id="KW-0813">Transport</keyword>
<dbReference type="InterPro" id="IPR050277">
    <property type="entry name" value="Sodium:Solute_Symporter"/>
</dbReference>
<dbReference type="InterPro" id="IPR018212">
    <property type="entry name" value="Na/solute_symporter_CS"/>
</dbReference>
<dbReference type="InterPro" id="IPR001734">
    <property type="entry name" value="Na/solute_symporter"/>
</dbReference>
<accession>A0A7J3I6K5</accession>
<comment type="subcellular location">
    <subcellularLocation>
        <location evidence="1">Cell membrane</location>
        <topology evidence="1">Multi-pass membrane protein</topology>
    </subcellularLocation>
</comment>
<evidence type="ECO:0000256" key="6">
    <source>
        <dbReference type="ARBA" id="ARBA00022847"/>
    </source>
</evidence>
<dbReference type="EMBL" id="DTBZ01000059">
    <property type="protein sequence ID" value="HGQ17848.1"/>
    <property type="molecule type" value="Genomic_DNA"/>
</dbReference>
<comment type="caution">
    <text evidence="14">The sequence shown here is derived from an EMBL/GenBank/DDBJ whole genome shotgun (WGS) entry which is preliminary data.</text>
</comment>
<evidence type="ECO:0008006" key="16">
    <source>
        <dbReference type="Google" id="ProtNLM"/>
    </source>
</evidence>
<feature type="transmembrane region" description="Helical" evidence="13">
    <location>
        <begin position="423"/>
        <end position="448"/>
    </location>
</feature>
<reference evidence="14" key="1">
    <citation type="journal article" date="2020" name="mSystems">
        <title>Genome- and Community-Level Interaction Insights into Carbon Utilization and Element Cycling Functions of Hydrothermarchaeota in Hydrothermal Sediment.</title>
        <authorList>
            <person name="Zhou Z."/>
            <person name="Liu Y."/>
            <person name="Xu W."/>
            <person name="Pan J."/>
            <person name="Luo Z.H."/>
            <person name="Li M."/>
        </authorList>
    </citation>
    <scope>NUCLEOTIDE SEQUENCE [LARGE SCALE GENOMIC DNA]</scope>
    <source>
        <strain evidence="14">SpSt-618</strain>
        <strain evidence="15">SpSt-657</strain>
    </source>
</reference>
<feature type="transmembrane region" description="Helical" evidence="13">
    <location>
        <begin position="297"/>
        <end position="321"/>
    </location>
</feature>
<dbReference type="EMBL" id="DTAI01000059">
    <property type="protein sequence ID" value="HGN36283.1"/>
    <property type="molecule type" value="Genomic_DNA"/>
</dbReference>
<keyword evidence="10 13" id="KW-0472">Membrane</keyword>
<dbReference type="PANTHER" id="PTHR48086">
    <property type="entry name" value="SODIUM/PROLINE SYMPORTER-RELATED"/>
    <property type="match status" value="1"/>
</dbReference>
<evidence type="ECO:0000256" key="11">
    <source>
        <dbReference type="ARBA" id="ARBA00023201"/>
    </source>
</evidence>
<evidence type="ECO:0000256" key="5">
    <source>
        <dbReference type="ARBA" id="ARBA00022692"/>
    </source>
</evidence>
<feature type="transmembrane region" description="Helical" evidence="13">
    <location>
        <begin position="87"/>
        <end position="110"/>
    </location>
</feature>
<evidence type="ECO:0000256" key="10">
    <source>
        <dbReference type="ARBA" id="ARBA00023136"/>
    </source>
</evidence>
<sequence length="504" mass="54659">MIIVVQQPVPGGATSIDTIIIFAVLGATVAIGFVGHRASSTIAGYMFANRSLGPWLLSFSIMATYFSAASFLGGGGATYLYNLGFGAWLTAWHVIGVVALWLIVAGRLFDYISKARVMSIPELIEYRYGSFAARLIASSIIVALFTLYLSSVYKGGAVVIASQLRVDLQIALLLLAVPVVLYLVVGGMRAATVNNLFLGSMMLTAAVLAFYYIMSYVGGPLNGLKMLANTTVLGRYPGTLWLRMDGMGPPPAMEKNAVPLLIMSIAFSIGMAQVALPNLLIQFYAARDYRAIERGRLIGPILVALYAILMFSLGAFCHLIIDDKLQLQELAQLMKDTDWVIPKTISLIVQPAVKGFILATPVAASISTIALTVLTLTNTVTRDFIQPFIEIRRESTLVVIVKLVSAIFALIPVMLTLIENRLIVEIVGAAFGTVFACFVGPITIGLYWRRASREGAIASMIVGVVVGIAWYLYLYRTTWIYPTIPATILSLLAFTVLSIAKKRR</sequence>
<dbReference type="GO" id="GO:0005886">
    <property type="term" value="C:plasma membrane"/>
    <property type="evidence" value="ECO:0007669"/>
    <property type="project" value="UniProtKB-SubCell"/>
</dbReference>
<feature type="transmembrane region" description="Helical" evidence="13">
    <location>
        <begin position="455"/>
        <end position="473"/>
    </location>
</feature>
<evidence type="ECO:0000256" key="7">
    <source>
        <dbReference type="ARBA" id="ARBA00022989"/>
    </source>
</evidence>
<dbReference type="GO" id="GO:0046942">
    <property type="term" value="P:carboxylic acid transport"/>
    <property type="evidence" value="ECO:0007669"/>
    <property type="project" value="UniProtKB-ARBA"/>
</dbReference>
<feature type="transmembrane region" description="Helical" evidence="13">
    <location>
        <begin position="55"/>
        <end position="81"/>
    </location>
</feature>
<evidence type="ECO:0000313" key="14">
    <source>
        <dbReference type="EMBL" id="HGN36283.1"/>
    </source>
</evidence>
<feature type="transmembrane region" description="Helical" evidence="13">
    <location>
        <begin position="397"/>
        <end position="417"/>
    </location>
</feature>
<keyword evidence="6" id="KW-0769">Symport</keyword>
<evidence type="ECO:0000256" key="4">
    <source>
        <dbReference type="ARBA" id="ARBA00022475"/>
    </source>
</evidence>
<proteinExistence type="inferred from homology"/>
<protein>
    <recommendedName>
        <fullName evidence="16">Sodium/proline symporter</fullName>
    </recommendedName>
</protein>
<comment type="similarity">
    <text evidence="2 12">Belongs to the sodium:solute symporter (SSF) (TC 2.A.21) family.</text>
</comment>
<feature type="transmembrane region" description="Helical" evidence="13">
    <location>
        <begin position="131"/>
        <end position="150"/>
    </location>
</feature>
<evidence type="ECO:0000256" key="8">
    <source>
        <dbReference type="ARBA" id="ARBA00023053"/>
    </source>
</evidence>
<dbReference type="InterPro" id="IPR038377">
    <property type="entry name" value="Na/Glc_symporter_sf"/>
</dbReference>
<keyword evidence="7 13" id="KW-1133">Transmembrane helix</keyword>
<keyword evidence="4" id="KW-1003">Cell membrane</keyword>